<evidence type="ECO:0000313" key="2">
    <source>
        <dbReference type="EMBL" id="KXA91678.1"/>
    </source>
</evidence>
<keyword evidence="1" id="KW-1133">Transmembrane helix</keyword>
<keyword evidence="1" id="KW-0812">Transmembrane</keyword>
<gene>
    <name evidence="2" type="ORF">AKJ57_00270</name>
</gene>
<reference evidence="2 3" key="1">
    <citation type="journal article" date="2016" name="Sci. Rep.">
        <title>Metabolic traits of an uncultured archaeal lineage -MSBL1- from brine pools of the Red Sea.</title>
        <authorList>
            <person name="Mwirichia R."/>
            <person name="Alam I."/>
            <person name="Rashid M."/>
            <person name="Vinu M."/>
            <person name="Ba-Alawi W."/>
            <person name="Anthony Kamau A."/>
            <person name="Kamanda Ngugi D."/>
            <person name="Goker M."/>
            <person name="Klenk H.P."/>
            <person name="Bajic V."/>
            <person name="Stingl U."/>
        </authorList>
    </citation>
    <scope>NUCLEOTIDE SEQUENCE [LARGE SCALE GENOMIC DNA]</scope>
    <source>
        <strain evidence="2">SCGC-AAA259A05</strain>
    </source>
</reference>
<comment type="caution">
    <text evidence="2">The sequence shown here is derived from an EMBL/GenBank/DDBJ whole genome shotgun (WGS) entry which is preliminary data.</text>
</comment>
<evidence type="ECO:0000313" key="3">
    <source>
        <dbReference type="Proteomes" id="UP000070163"/>
    </source>
</evidence>
<dbReference type="Proteomes" id="UP000070163">
    <property type="component" value="Unassembled WGS sequence"/>
</dbReference>
<dbReference type="EMBL" id="LHXJ01000002">
    <property type="protein sequence ID" value="KXA91678.1"/>
    <property type="molecule type" value="Genomic_DNA"/>
</dbReference>
<keyword evidence="1" id="KW-0472">Membrane</keyword>
<protein>
    <submittedName>
        <fullName evidence="2">Uncharacterized protein</fullName>
    </submittedName>
</protein>
<dbReference type="AlphaFoldDB" id="A0A133UBV5"/>
<feature type="transmembrane region" description="Helical" evidence="1">
    <location>
        <begin position="104"/>
        <end position="125"/>
    </location>
</feature>
<accession>A0A133UBV5</accession>
<feature type="transmembrane region" description="Helical" evidence="1">
    <location>
        <begin position="39"/>
        <end position="55"/>
    </location>
</feature>
<name>A0A133UBV5_9EURY</name>
<organism evidence="2 3">
    <name type="scientific">candidate division MSBL1 archaeon SCGC-AAA259A05</name>
    <dbReference type="NCBI Taxonomy" id="1698259"/>
    <lineage>
        <taxon>Archaea</taxon>
        <taxon>Methanobacteriati</taxon>
        <taxon>Methanobacteriota</taxon>
        <taxon>candidate division MSBL1</taxon>
    </lineage>
</organism>
<proteinExistence type="predicted"/>
<feature type="transmembrane region" description="Helical" evidence="1">
    <location>
        <begin position="62"/>
        <end position="84"/>
    </location>
</feature>
<evidence type="ECO:0000256" key="1">
    <source>
        <dbReference type="SAM" id="Phobius"/>
    </source>
</evidence>
<sequence>MIGTLLIVAGLFLPWVSWEGVEGHHQAGSVFGLETLDGWVFLILGILGGSFSLKGKSGLSSGFIVFFGLLIFLGGILDFNNPIMFVPEKVTSLAQAREIISTGWGLYVELASGFLILSSGIFSLIQKWRIGREVTPLPPY</sequence>
<keyword evidence="3" id="KW-1185">Reference proteome</keyword>